<protein>
    <submittedName>
        <fullName evidence="2">Uncharacterized protein</fullName>
    </submittedName>
</protein>
<sequence length="76" mass="8448">MQPLNTLRIVFPATPYNTMTQSYHPPDRGLRIALWTPNASNIGCCCSPTNTYAPLSFFFSSIFIFLSGAFKILVAD</sequence>
<evidence type="ECO:0000313" key="2">
    <source>
        <dbReference type="EMBL" id="THU75469.1"/>
    </source>
</evidence>
<accession>A0A4S8KJ72</accession>
<dbReference type="AlphaFoldDB" id="A0A4S8KJ72"/>
<gene>
    <name evidence="2" type="ORF">K435DRAFT_974818</name>
</gene>
<keyword evidence="1" id="KW-0472">Membrane</keyword>
<dbReference type="EMBL" id="ML182080">
    <property type="protein sequence ID" value="THU75469.1"/>
    <property type="molecule type" value="Genomic_DNA"/>
</dbReference>
<keyword evidence="1" id="KW-0812">Transmembrane</keyword>
<proteinExistence type="predicted"/>
<name>A0A4S8KJ72_DENBC</name>
<evidence type="ECO:0000256" key="1">
    <source>
        <dbReference type="SAM" id="Phobius"/>
    </source>
</evidence>
<dbReference type="Proteomes" id="UP000297245">
    <property type="component" value="Unassembled WGS sequence"/>
</dbReference>
<organism evidence="2 3">
    <name type="scientific">Dendrothele bispora (strain CBS 962.96)</name>
    <dbReference type="NCBI Taxonomy" id="1314807"/>
    <lineage>
        <taxon>Eukaryota</taxon>
        <taxon>Fungi</taxon>
        <taxon>Dikarya</taxon>
        <taxon>Basidiomycota</taxon>
        <taxon>Agaricomycotina</taxon>
        <taxon>Agaricomycetes</taxon>
        <taxon>Agaricomycetidae</taxon>
        <taxon>Agaricales</taxon>
        <taxon>Agaricales incertae sedis</taxon>
        <taxon>Dendrothele</taxon>
    </lineage>
</organism>
<keyword evidence="3" id="KW-1185">Reference proteome</keyword>
<evidence type="ECO:0000313" key="3">
    <source>
        <dbReference type="Proteomes" id="UP000297245"/>
    </source>
</evidence>
<feature type="transmembrane region" description="Helical" evidence="1">
    <location>
        <begin position="57"/>
        <end position="74"/>
    </location>
</feature>
<keyword evidence="1" id="KW-1133">Transmembrane helix</keyword>
<reference evidence="2 3" key="1">
    <citation type="journal article" date="2019" name="Nat. Ecol. Evol.">
        <title>Megaphylogeny resolves global patterns of mushroom evolution.</title>
        <authorList>
            <person name="Varga T."/>
            <person name="Krizsan K."/>
            <person name="Foldi C."/>
            <person name="Dima B."/>
            <person name="Sanchez-Garcia M."/>
            <person name="Sanchez-Ramirez S."/>
            <person name="Szollosi G.J."/>
            <person name="Szarkandi J.G."/>
            <person name="Papp V."/>
            <person name="Albert L."/>
            <person name="Andreopoulos W."/>
            <person name="Angelini C."/>
            <person name="Antonin V."/>
            <person name="Barry K.W."/>
            <person name="Bougher N.L."/>
            <person name="Buchanan P."/>
            <person name="Buyck B."/>
            <person name="Bense V."/>
            <person name="Catcheside P."/>
            <person name="Chovatia M."/>
            <person name="Cooper J."/>
            <person name="Damon W."/>
            <person name="Desjardin D."/>
            <person name="Finy P."/>
            <person name="Geml J."/>
            <person name="Haridas S."/>
            <person name="Hughes K."/>
            <person name="Justo A."/>
            <person name="Karasinski D."/>
            <person name="Kautmanova I."/>
            <person name="Kiss B."/>
            <person name="Kocsube S."/>
            <person name="Kotiranta H."/>
            <person name="LaButti K.M."/>
            <person name="Lechner B.E."/>
            <person name="Liimatainen K."/>
            <person name="Lipzen A."/>
            <person name="Lukacs Z."/>
            <person name="Mihaltcheva S."/>
            <person name="Morgado L.N."/>
            <person name="Niskanen T."/>
            <person name="Noordeloos M.E."/>
            <person name="Ohm R.A."/>
            <person name="Ortiz-Santana B."/>
            <person name="Ovrebo C."/>
            <person name="Racz N."/>
            <person name="Riley R."/>
            <person name="Savchenko A."/>
            <person name="Shiryaev A."/>
            <person name="Soop K."/>
            <person name="Spirin V."/>
            <person name="Szebenyi C."/>
            <person name="Tomsovsky M."/>
            <person name="Tulloss R.E."/>
            <person name="Uehling J."/>
            <person name="Grigoriev I.V."/>
            <person name="Vagvolgyi C."/>
            <person name="Papp T."/>
            <person name="Martin F.M."/>
            <person name="Miettinen O."/>
            <person name="Hibbett D.S."/>
            <person name="Nagy L.G."/>
        </authorList>
    </citation>
    <scope>NUCLEOTIDE SEQUENCE [LARGE SCALE GENOMIC DNA]</scope>
    <source>
        <strain evidence="2 3">CBS 962.96</strain>
    </source>
</reference>